<dbReference type="PROSITE" id="PS00455">
    <property type="entry name" value="AMP_BINDING"/>
    <property type="match status" value="1"/>
</dbReference>
<sequence>MTRCNSLPETILPAVLALPDEGSDRPAVIVPATKHAPSTVASYKDLGASVTRVQKDLARLGISKEDKVALVLPNGLEFVGVFLAVIRQRAIAAPLNPQYKREEYKDILRLMRPSLLICMKEAGQLSSSVLAAQDLDIPVVACRAEGLDVYLGGQGPISNDSDIPRDVPTYSPSEIQPDDKALLLFTSGTTGAPKSVALSHENLLVAMRIIIDAHALSPTDRCMIITPLFHVIGVGGSLLATLFSGGCVIIPPSLPGQFWQSCIDFNVTWFHAVPTLHRLLLSFPRPKEEPKLRFIRSGGSDLAPELYQRMQELGPPVLEVYGMTETAPAIFCNRLDSSTRRPAHYPIAPTVEVMVLPSRNGTQPQPNASLLTKEPGVMGEICVRGTSIMTGYMDNPEANEQAFLAGAFFRTGDMGVIKEDGYLQLTGRIKEIINKGGEKISPSEIDHVVWSMEGVRESACFRIPDEIYGEDIGIAVVVESGEVTAAAVKKHVRQHAAMFKVPKAVRHHFSTNNTSELCTMLINHNHQVLIVDTIPTNRTGKPLRNLMSEQYAQGLLVDGKFIQSNAAK</sequence>
<evidence type="ECO:0000259" key="4">
    <source>
        <dbReference type="Pfam" id="PF13193"/>
    </source>
</evidence>
<keyword evidence="6" id="KW-1185">Reference proteome</keyword>
<dbReference type="InterPro" id="IPR025110">
    <property type="entry name" value="AMP-bd_C"/>
</dbReference>
<dbReference type="SUPFAM" id="SSF56801">
    <property type="entry name" value="Acetyl-CoA synthetase-like"/>
    <property type="match status" value="1"/>
</dbReference>
<evidence type="ECO:0000313" key="6">
    <source>
        <dbReference type="Proteomes" id="UP000248423"/>
    </source>
</evidence>
<dbReference type="PANTHER" id="PTHR43201">
    <property type="entry name" value="ACYL-COA SYNTHETASE"/>
    <property type="match status" value="1"/>
</dbReference>
<dbReference type="Pfam" id="PF00501">
    <property type="entry name" value="AMP-binding"/>
    <property type="match status" value="1"/>
</dbReference>
<feature type="domain" description="AMP-dependent synthetase/ligase" evidence="3">
    <location>
        <begin position="24"/>
        <end position="392"/>
    </location>
</feature>
<evidence type="ECO:0000256" key="2">
    <source>
        <dbReference type="ARBA" id="ARBA00022598"/>
    </source>
</evidence>
<dbReference type="InterPro" id="IPR000873">
    <property type="entry name" value="AMP-dep_synth/lig_dom"/>
</dbReference>
<comment type="similarity">
    <text evidence="1">Belongs to the ATP-dependent AMP-binding enzyme family.</text>
</comment>
<evidence type="ECO:0000259" key="3">
    <source>
        <dbReference type="Pfam" id="PF00501"/>
    </source>
</evidence>
<dbReference type="Gene3D" id="3.30.300.30">
    <property type="match status" value="1"/>
</dbReference>
<dbReference type="GO" id="GO:0031956">
    <property type="term" value="F:medium-chain fatty acid-CoA ligase activity"/>
    <property type="evidence" value="ECO:0007669"/>
    <property type="project" value="TreeGrafter"/>
</dbReference>
<dbReference type="EMBL" id="KZ826315">
    <property type="protein sequence ID" value="PYI12631.1"/>
    <property type="molecule type" value="Genomic_DNA"/>
</dbReference>
<dbReference type="Proteomes" id="UP000248423">
    <property type="component" value="Unassembled WGS sequence"/>
</dbReference>
<dbReference type="OrthoDB" id="3633556at2759"/>
<keyword evidence="2" id="KW-0436">Ligase</keyword>
<organism evidence="5 6">
    <name type="scientific">Aspergillus sclerotiicarbonarius (strain CBS 121057 / IBT 28362)</name>
    <dbReference type="NCBI Taxonomy" id="1448318"/>
    <lineage>
        <taxon>Eukaryota</taxon>
        <taxon>Fungi</taxon>
        <taxon>Dikarya</taxon>
        <taxon>Ascomycota</taxon>
        <taxon>Pezizomycotina</taxon>
        <taxon>Eurotiomycetes</taxon>
        <taxon>Eurotiomycetidae</taxon>
        <taxon>Eurotiales</taxon>
        <taxon>Aspergillaceae</taxon>
        <taxon>Aspergillus</taxon>
        <taxon>Aspergillus subgen. Circumdati</taxon>
    </lineage>
</organism>
<evidence type="ECO:0000256" key="1">
    <source>
        <dbReference type="ARBA" id="ARBA00006432"/>
    </source>
</evidence>
<dbReference type="InterPro" id="IPR020845">
    <property type="entry name" value="AMP-binding_CS"/>
</dbReference>
<accession>A0A319ET23</accession>
<dbReference type="Gene3D" id="3.40.50.12780">
    <property type="entry name" value="N-terminal domain of ligase-like"/>
    <property type="match status" value="1"/>
</dbReference>
<gene>
    <name evidence="5" type="ORF">BO78DRAFT_435154</name>
</gene>
<dbReference type="AlphaFoldDB" id="A0A319ET23"/>
<reference evidence="5 6" key="1">
    <citation type="submission" date="2018-02" db="EMBL/GenBank/DDBJ databases">
        <title>The genomes of Aspergillus section Nigri reveals drivers in fungal speciation.</title>
        <authorList>
            <consortium name="DOE Joint Genome Institute"/>
            <person name="Vesth T.C."/>
            <person name="Nybo J."/>
            <person name="Theobald S."/>
            <person name="Brandl J."/>
            <person name="Frisvad J.C."/>
            <person name="Nielsen K.F."/>
            <person name="Lyhne E.K."/>
            <person name="Kogle M.E."/>
            <person name="Kuo A."/>
            <person name="Riley R."/>
            <person name="Clum A."/>
            <person name="Nolan M."/>
            <person name="Lipzen A."/>
            <person name="Salamov A."/>
            <person name="Henrissat B."/>
            <person name="Wiebenga A."/>
            <person name="De vries R.P."/>
            <person name="Grigoriev I.V."/>
            <person name="Mortensen U.H."/>
            <person name="Andersen M.R."/>
            <person name="Baker S.E."/>
        </authorList>
    </citation>
    <scope>NUCLEOTIDE SEQUENCE [LARGE SCALE GENOMIC DNA]</scope>
    <source>
        <strain evidence="5 6">CBS 121057</strain>
    </source>
</reference>
<dbReference type="InterPro" id="IPR042099">
    <property type="entry name" value="ANL_N_sf"/>
</dbReference>
<dbReference type="Pfam" id="PF13193">
    <property type="entry name" value="AMP-binding_C"/>
    <property type="match status" value="1"/>
</dbReference>
<protein>
    <submittedName>
        <fullName evidence="5">Peroxisomal-coenzyme A synthetase</fullName>
    </submittedName>
</protein>
<evidence type="ECO:0000313" key="5">
    <source>
        <dbReference type="EMBL" id="PYI12631.1"/>
    </source>
</evidence>
<dbReference type="InterPro" id="IPR045851">
    <property type="entry name" value="AMP-bd_C_sf"/>
</dbReference>
<dbReference type="PANTHER" id="PTHR43201:SF5">
    <property type="entry name" value="MEDIUM-CHAIN ACYL-COA LIGASE ACSF2, MITOCHONDRIAL"/>
    <property type="match status" value="1"/>
</dbReference>
<feature type="domain" description="AMP-binding enzyme C-terminal" evidence="4">
    <location>
        <begin position="444"/>
        <end position="506"/>
    </location>
</feature>
<dbReference type="VEuPathDB" id="FungiDB:BO78DRAFT_435154"/>
<dbReference type="GO" id="GO:0006631">
    <property type="term" value="P:fatty acid metabolic process"/>
    <property type="evidence" value="ECO:0007669"/>
    <property type="project" value="TreeGrafter"/>
</dbReference>
<dbReference type="STRING" id="1448318.A0A319ET23"/>
<name>A0A319ET23_ASPSB</name>
<proteinExistence type="inferred from homology"/>